<protein>
    <submittedName>
        <fullName evidence="2">Uncharacterized protein</fullName>
    </submittedName>
</protein>
<dbReference type="OrthoDB" id="3182376at2759"/>
<organism evidence="2 3">
    <name type="scientific">Hydnum rufescens UP504</name>
    <dbReference type="NCBI Taxonomy" id="1448309"/>
    <lineage>
        <taxon>Eukaryota</taxon>
        <taxon>Fungi</taxon>
        <taxon>Dikarya</taxon>
        <taxon>Basidiomycota</taxon>
        <taxon>Agaricomycotina</taxon>
        <taxon>Agaricomycetes</taxon>
        <taxon>Cantharellales</taxon>
        <taxon>Hydnaceae</taxon>
        <taxon>Hydnum</taxon>
    </lineage>
</organism>
<sequence>MKLSETGRGLHADEMTEDSDIKNLYDKIVSGWPLFATLHPWWRELLNYNPIAVTNSKAGKDYSARAESLFHGDSERPHTPSMDNEEIPEMPEVEANQEDDGLDNLAEEFAGLVMKCKYCAEAEAKTRCYAENRKAHQHELEMEKLKLQKMELELAL</sequence>
<evidence type="ECO:0000313" key="2">
    <source>
        <dbReference type="EMBL" id="KAF9512809.1"/>
    </source>
</evidence>
<dbReference type="Proteomes" id="UP000886523">
    <property type="component" value="Unassembled WGS sequence"/>
</dbReference>
<accession>A0A9P6AVI9</accession>
<keyword evidence="3" id="KW-1185">Reference proteome</keyword>
<evidence type="ECO:0000313" key="3">
    <source>
        <dbReference type="Proteomes" id="UP000886523"/>
    </source>
</evidence>
<reference evidence="2" key="1">
    <citation type="journal article" date="2020" name="Nat. Commun.">
        <title>Large-scale genome sequencing of mycorrhizal fungi provides insights into the early evolution of symbiotic traits.</title>
        <authorList>
            <person name="Miyauchi S."/>
            <person name="Kiss E."/>
            <person name="Kuo A."/>
            <person name="Drula E."/>
            <person name="Kohler A."/>
            <person name="Sanchez-Garcia M."/>
            <person name="Morin E."/>
            <person name="Andreopoulos B."/>
            <person name="Barry K.W."/>
            <person name="Bonito G."/>
            <person name="Buee M."/>
            <person name="Carver A."/>
            <person name="Chen C."/>
            <person name="Cichocki N."/>
            <person name="Clum A."/>
            <person name="Culley D."/>
            <person name="Crous P.W."/>
            <person name="Fauchery L."/>
            <person name="Girlanda M."/>
            <person name="Hayes R.D."/>
            <person name="Keri Z."/>
            <person name="LaButti K."/>
            <person name="Lipzen A."/>
            <person name="Lombard V."/>
            <person name="Magnuson J."/>
            <person name="Maillard F."/>
            <person name="Murat C."/>
            <person name="Nolan M."/>
            <person name="Ohm R.A."/>
            <person name="Pangilinan J."/>
            <person name="Pereira M.F."/>
            <person name="Perotto S."/>
            <person name="Peter M."/>
            <person name="Pfister S."/>
            <person name="Riley R."/>
            <person name="Sitrit Y."/>
            <person name="Stielow J.B."/>
            <person name="Szollosi G."/>
            <person name="Zifcakova L."/>
            <person name="Stursova M."/>
            <person name="Spatafora J.W."/>
            <person name="Tedersoo L."/>
            <person name="Vaario L.M."/>
            <person name="Yamada A."/>
            <person name="Yan M."/>
            <person name="Wang P."/>
            <person name="Xu J."/>
            <person name="Bruns T."/>
            <person name="Baldrian P."/>
            <person name="Vilgalys R."/>
            <person name="Dunand C."/>
            <person name="Henrissat B."/>
            <person name="Grigoriev I.V."/>
            <person name="Hibbett D."/>
            <person name="Nagy L.G."/>
            <person name="Martin F.M."/>
        </authorList>
    </citation>
    <scope>NUCLEOTIDE SEQUENCE</scope>
    <source>
        <strain evidence="2">UP504</strain>
    </source>
</reference>
<name>A0A9P6AVI9_9AGAM</name>
<feature type="compositionally biased region" description="Basic and acidic residues" evidence="1">
    <location>
        <begin position="67"/>
        <end position="78"/>
    </location>
</feature>
<comment type="caution">
    <text evidence="2">The sequence shown here is derived from an EMBL/GenBank/DDBJ whole genome shotgun (WGS) entry which is preliminary data.</text>
</comment>
<dbReference type="EMBL" id="MU128981">
    <property type="protein sequence ID" value="KAF9512809.1"/>
    <property type="molecule type" value="Genomic_DNA"/>
</dbReference>
<dbReference type="AlphaFoldDB" id="A0A9P6AVI9"/>
<evidence type="ECO:0000256" key="1">
    <source>
        <dbReference type="SAM" id="MobiDB-lite"/>
    </source>
</evidence>
<gene>
    <name evidence="2" type="ORF">BS47DRAFT_1393839</name>
</gene>
<feature type="region of interest" description="Disordered" evidence="1">
    <location>
        <begin position="67"/>
        <end position="86"/>
    </location>
</feature>
<proteinExistence type="predicted"/>